<keyword evidence="2" id="KW-1185">Reference proteome</keyword>
<dbReference type="CDD" id="cd06462">
    <property type="entry name" value="Peptidase_S24_S26"/>
    <property type="match status" value="1"/>
</dbReference>
<dbReference type="RefSeq" id="WP_013484804.1">
    <property type="nucleotide sequence ID" value="NC_014828.1"/>
</dbReference>
<evidence type="ECO:0000313" key="1">
    <source>
        <dbReference type="EMBL" id="ADU26434.1"/>
    </source>
</evidence>
<dbReference type="eggNOG" id="COG0681">
    <property type="taxonomic scope" value="Bacteria"/>
</dbReference>
<evidence type="ECO:0000313" key="2">
    <source>
        <dbReference type="Proteomes" id="UP000001551"/>
    </source>
</evidence>
<dbReference type="HOGENOM" id="CLU_126496_0_0_9"/>
<reference evidence="1 2" key="1">
    <citation type="submission" date="2010-12" db="EMBL/GenBank/DDBJ databases">
        <title>Complete sequence of Ethanoligenens harbinense YUAN-3.</title>
        <authorList>
            <person name="Lucas S."/>
            <person name="Copeland A."/>
            <person name="Lapidus A."/>
            <person name="Cheng J.-F."/>
            <person name="Bruce D."/>
            <person name="Goodwin L."/>
            <person name="Pitluck S."/>
            <person name="Chertkov O."/>
            <person name="Misra M."/>
            <person name="Detter J.C."/>
            <person name="Han C."/>
            <person name="Tapia R."/>
            <person name="Land M."/>
            <person name="Hauser L."/>
            <person name="Jeffries C."/>
            <person name="Kyrpides N."/>
            <person name="Ivanova N."/>
            <person name="Mikhailova N."/>
            <person name="Wang A."/>
            <person name="Mouttaki H."/>
            <person name="He Z."/>
            <person name="Zhou J."/>
            <person name="Hemme C.L."/>
            <person name="Woyke T."/>
        </authorList>
    </citation>
    <scope>NUCLEOTIDE SEQUENCE [LARGE SCALE GENOMIC DNA]</scope>
    <source>
        <strain evidence="2">DSM 18485 / JCM 12961 / CGMCC 1.5033 / YUAN-3</strain>
    </source>
</reference>
<name>E6U3E2_ETHHY</name>
<organism evidence="1 2">
    <name type="scientific">Ethanoligenens harbinense (strain DSM 18485 / JCM 12961 / CGMCC 1.5033 / YUAN-3)</name>
    <dbReference type="NCBI Taxonomy" id="663278"/>
    <lineage>
        <taxon>Bacteria</taxon>
        <taxon>Bacillati</taxon>
        <taxon>Bacillota</taxon>
        <taxon>Clostridia</taxon>
        <taxon>Eubacteriales</taxon>
        <taxon>Oscillospiraceae</taxon>
        <taxon>Ethanoligenens</taxon>
    </lineage>
</organism>
<dbReference type="EMBL" id="CP002400">
    <property type="protein sequence ID" value="ADU26434.1"/>
    <property type="molecule type" value="Genomic_DNA"/>
</dbReference>
<sequence length="148" mass="17471">MDKKTVYTSLDNLSPIFLTMLSKKVDILLGITGTSMLPMLKPGRDQVELTNCRQWKFGIGDIPLYRRTNGQYVLHRIVRMDRSGYDLCGDHQIRVEKEVPRGNMLAVVKRFRRKGKWHSCGESGYQVYWHLWIFLSSFRRLVYRACRR</sequence>
<evidence type="ECO:0008006" key="3">
    <source>
        <dbReference type="Google" id="ProtNLM"/>
    </source>
</evidence>
<proteinExistence type="predicted"/>
<dbReference type="KEGG" id="eha:Ethha_0867"/>
<protein>
    <recommendedName>
        <fullName evidence="3">Peptidase S24/S26A/S26B/S26C domain-containing protein</fullName>
    </recommendedName>
</protein>
<dbReference type="Proteomes" id="UP000001551">
    <property type="component" value="Chromosome"/>
</dbReference>
<dbReference type="STRING" id="663278.Ethha_0867"/>
<gene>
    <name evidence="1" type="ordered locus">Ethha_0867</name>
</gene>
<dbReference type="AlphaFoldDB" id="E6U3E2"/>
<accession>E6U3E2</accession>